<comment type="function">
    <text evidence="4">May play a key role in the regulation of the intracellular concentration of adenosylhomocysteine.</text>
</comment>
<sequence length="628" mass="68441">MKPLTMQQAAEATGWSQRMLRYIEQAGLVVTQRTPGGHRLYGARQIDRLRSLRNLIEQQGIGLTDLAFELRMRTEPELSRAVDEWFGAVHRAAASAQADRYRRMTADESDFPPPSELQAAANSRPAFRTHQGDSVSITLTPDQAGSVNDFKVADLSLAAFGRKEIQLAEVEMPGLMALRKEFGESKPLAGKKVAGSLHMTVQTAVLIETLVALGADVRWVSCNIFSTQDHAAAAIVVGPNGSPEDPQGVPVYAWKGETLEEYWWCTEQMLTWPDGSGPDSIVDDGGDATLLIHMGVEYEAAGVVPSADANDSDEYKIILDTLRRSLVATPTKYTTMAQSIIGVTEETTTGVHRLYEFAKAGTLLFPAINVNDSVTKSKFDNKYGCRHSLIDGINRATDVMIAGKLAVVCGYGDVGKGSVESLRGQGARVVVTEVDPICALQAAMEGLDVVRLEDVVSKADIFVTTTGNKDIIMAEHMVQMKHNAIVGNIGHFDNEIDMAGLAKVPGVEKIEIKPQVHEWKFPSRGSQPSHSIIVLSEGRLLNLGNATGHPSFVMSASFSNQTIAQIELYTRRGEYGNDVYVLPKHLDEKVARLHLSAVGATLTELSKDQAEYIGVDVAGPYKSEHYRY</sequence>
<evidence type="ECO:0000256" key="4">
    <source>
        <dbReference type="HAMAP-Rule" id="MF_00563"/>
    </source>
</evidence>
<evidence type="ECO:0000313" key="9">
    <source>
        <dbReference type="EMBL" id="UQX87531.1"/>
    </source>
</evidence>
<feature type="binding site" evidence="4">
    <location>
        <begin position="410"/>
        <end position="415"/>
    </location>
    <ligand>
        <name>NAD(+)</name>
        <dbReference type="ChEBI" id="CHEBI:57540"/>
    </ligand>
</feature>
<evidence type="ECO:0000256" key="3">
    <source>
        <dbReference type="ARBA" id="ARBA00023027"/>
    </source>
</evidence>
<organism evidence="9 10">
    <name type="scientific">Jatrophihabitans telluris</name>
    <dbReference type="NCBI Taxonomy" id="2038343"/>
    <lineage>
        <taxon>Bacteria</taxon>
        <taxon>Bacillati</taxon>
        <taxon>Actinomycetota</taxon>
        <taxon>Actinomycetes</taxon>
        <taxon>Jatrophihabitantales</taxon>
        <taxon>Jatrophihabitantaceae</taxon>
        <taxon>Jatrophihabitans</taxon>
    </lineage>
</organism>
<dbReference type="NCBIfam" id="TIGR00936">
    <property type="entry name" value="ahcY"/>
    <property type="match status" value="1"/>
</dbReference>
<dbReference type="InterPro" id="IPR000043">
    <property type="entry name" value="Adenosylhomocysteinase-like"/>
</dbReference>
<dbReference type="SMART" id="SM00996">
    <property type="entry name" value="AdoHcyase"/>
    <property type="match status" value="1"/>
</dbReference>
<dbReference type="InterPro" id="IPR009061">
    <property type="entry name" value="DNA-bd_dom_put_sf"/>
</dbReference>
<protein>
    <recommendedName>
        <fullName evidence="4">Adenosylhomocysteinase</fullName>
        <ecNumber evidence="4">3.13.2.1</ecNumber>
    </recommendedName>
    <alternativeName>
        <fullName evidence="4">S-adenosyl-L-homocysteine hydrolase</fullName>
        <shortName evidence="4">AdoHcyase</shortName>
    </alternativeName>
</protein>
<feature type="binding site" evidence="4">
    <location>
        <position position="376"/>
    </location>
    <ligand>
        <name>substrate</name>
    </ligand>
</feature>
<comment type="pathway">
    <text evidence="4 5">Amino-acid biosynthesis; L-homocysteine biosynthesis; L-homocysteine from S-adenosyl-L-homocysteine: step 1/1.</text>
</comment>
<comment type="subcellular location">
    <subcellularLocation>
        <location evidence="4">Cytoplasm</location>
    </subcellularLocation>
</comment>
<name>A0ABY4QWY1_9ACTN</name>
<dbReference type="Pfam" id="PF13411">
    <property type="entry name" value="MerR_1"/>
    <property type="match status" value="1"/>
</dbReference>
<dbReference type="InterPro" id="IPR036291">
    <property type="entry name" value="NAD(P)-bd_dom_sf"/>
</dbReference>
<keyword evidence="4" id="KW-0963">Cytoplasm</keyword>
<proteinExistence type="inferred from homology"/>
<evidence type="ECO:0000256" key="6">
    <source>
        <dbReference type="RuleBase" id="RU004166"/>
    </source>
</evidence>
<dbReference type="PROSITE" id="PS50937">
    <property type="entry name" value="HTH_MERR_2"/>
    <property type="match status" value="1"/>
</dbReference>
<dbReference type="Proteomes" id="UP001056336">
    <property type="component" value="Chromosome"/>
</dbReference>
<feature type="binding site" evidence="4">
    <location>
        <position position="433"/>
    </location>
    <ligand>
        <name>NAD(+)</name>
        <dbReference type="ChEBI" id="CHEBI:57540"/>
    </ligand>
</feature>
<dbReference type="GO" id="GO:0016787">
    <property type="term" value="F:hydrolase activity"/>
    <property type="evidence" value="ECO:0007669"/>
    <property type="project" value="UniProtKB-KW"/>
</dbReference>
<dbReference type="EC" id="3.13.2.1" evidence="4"/>
<keyword evidence="3 4" id="KW-0520">NAD</keyword>
<reference evidence="9" key="2">
    <citation type="submission" date="2022-05" db="EMBL/GenBank/DDBJ databases">
        <authorList>
            <person name="Kim J.-S."/>
            <person name="Lee K."/>
            <person name="Suh M."/>
            <person name="Eom M."/>
            <person name="Kim J.-S."/>
            <person name="Kim D.-S."/>
            <person name="Ko S.-H."/>
            <person name="Shin Y."/>
            <person name="Lee J.-S."/>
        </authorList>
    </citation>
    <scope>NUCLEOTIDE SEQUENCE</scope>
    <source>
        <strain evidence="9">N237</strain>
    </source>
</reference>
<evidence type="ECO:0000256" key="2">
    <source>
        <dbReference type="ARBA" id="ARBA00022563"/>
    </source>
</evidence>
<dbReference type="Gene3D" id="3.40.50.1480">
    <property type="entry name" value="Adenosylhomocysteinase-like"/>
    <property type="match status" value="1"/>
</dbReference>
<dbReference type="CDD" id="cd00401">
    <property type="entry name" value="SAHH"/>
    <property type="match status" value="1"/>
</dbReference>
<dbReference type="PANTHER" id="PTHR23420">
    <property type="entry name" value="ADENOSYLHOMOCYSTEINASE"/>
    <property type="match status" value="1"/>
</dbReference>
<dbReference type="HAMAP" id="MF_00563">
    <property type="entry name" value="AdoHcyase"/>
    <property type="match status" value="1"/>
</dbReference>
<comment type="cofactor">
    <cofactor evidence="4 5">
        <name>NAD(+)</name>
        <dbReference type="ChEBI" id="CHEBI:57540"/>
    </cofactor>
    <text evidence="4 5">Binds 1 NAD(+) per subunit.</text>
</comment>
<dbReference type="SUPFAM" id="SSF46955">
    <property type="entry name" value="Putative DNA-binding domain"/>
    <property type="match status" value="1"/>
</dbReference>
<dbReference type="NCBIfam" id="NF004005">
    <property type="entry name" value="PRK05476.2-3"/>
    <property type="match status" value="1"/>
</dbReference>
<evidence type="ECO:0000256" key="5">
    <source>
        <dbReference type="RuleBase" id="RU000548"/>
    </source>
</evidence>
<keyword evidence="2 4" id="KW-0554">One-carbon metabolism</keyword>
<accession>A0ABY4QWY1</accession>
<evidence type="ECO:0000256" key="7">
    <source>
        <dbReference type="SAM" id="MobiDB-lite"/>
    </source>
</evidence>
<comment type="catalytic activity">
    <reaction evidence="4 5">
        <text>S-adenosyl-L-homocysteine + H2O = L-homocysteine + adenosine</text>
        <dbReference type="Rhea" id="RHEA:21708"/>
        <dbReference type="ChEBI" id="CHEBI:15377"/>
        <dbReference type="ChEBI" id="CHEBI:16335"/>
        <dbReference type="ChEBI" id="CHEBI:57856"/>
        <dbReference type="ChEBI" id="CHEBI:58199"/>
        <dbReference type="EC" id="3.13.2.1"/>
    </reaction>
</comment>
<evidence type="ECO:0000256" key="1">
    <source>
        <dbReference type="ARBA" id="ARBA00007122"/>
    </source>
</evidence>
<feature type="binding site" evidence="4">
    <location>
        <position position="200"/>
    </location>
    <ligand>
        <name>substrate</name>
    </ligand>
</feature>
<feature type="binding site" evidence="4">
    <location>
        <position position="284"/>
    </location>
    <ligand>
        <name>substrate</name>
    </ligand>
</feature>
<dbReference type="SMART" id="SM00422">
    <property type="entry name" value="HTH_MERR"/>
    <property type="match status" value="1"/>
</dbReference>
<evidence type="ECO:0000313" key="10">
    <source>
        <dbReference type="Proteomes" id="UP001056336"/>
    </source>
</evidence>
<dbReference type="InterPro" id="IPR000551">
    <property type="entry name" value="MerR-type_HTH_dom"/>
</dbReference>
<feature type="binding site" evidence="4">
    <location>
        <begin position="489"/>
        <end position="491"/>
    </location>
    <ligand>
        <name>NAD(+)</name>
        <dbReference type="ChEBI" id="CHEBI:57540"/>
    </ligand>
</feature>
<dbReference type="InterPro" id="IPR042172">
    <property type="entry name" value="Adenosylhomocyst_ase-like_sf"/>
</dbReference>
<feature type="binding site" evidence="4">
    <location>
        <position position="380"/>
    </location>
    <ligand>
        <name>substrate</name>
    </ligand>
</feature>
<dbReference type="SUPFAM" id="SSF52283">
    <property type="entry name" value="Formate/glycerate dehydrogenase catalytic domain-like"/>
    <property type="match status" value="1"/>
</dbReference>
<evidence type="ECO:0000259" key="8">
    <source>
        <dbReference type="PROSITE" id="PS50937"/>
    </source>
</evidence>
<gene>
    <name evidence="4 9" type="primary">ahcY</name>
    <name evidence="9" type="ORF">M6D93_14645</name>
</gene>
<dbReference type="InterPro" id="IPR020082">
    <property type="entry name" value="S-Ado-L-homoCys_hydrolase_CS"/>
</dbReference>
<keyword evidence="4 5" id="KW-0378">Hydrolase</keyword>
<dbReference type="SMART" id="SM00997">
    <property type="entry name" value="AdoHcyase_NAD"/>
    <property type="match status" value="1"/>
</dbReference>
<dbReference type="Pfam" id="PF05221">
    <property type="entry name" value="AdoHcyase"/>
    <property type="match status" value="1"/>
</dbReference>
<feature type="binding site" evidence="4">
    <location>
        <position position="542"/>
    </location>
    <ligand>
        <name>NAD(+)</name>
        <dbReference type="ChEBI" id="CHEBI:57540"/>
    </ligand>
</feature>
<feature type="binding site" evidence="4">
    <location>
        <position position="346"/>
    </location>
    <ligand>
        <name>substrate</name>
    </ligand>
</feature>
<dbReference type="Gene3D" id="3.40.50.720">
    <property type="entry name" value="NAD(P)-binding Rossmann-like Domain"/>
    <property type="match status" value="1"/>
</dbReference>
<dbReference type="Gene3D" id="1.10.1660.10">
    <property type="match status" value="1"/>
</dbReference>
<feature type="binding site" evidence="4">
    <location>
        <position position="468"/>
    </location>
    <ligand>
        <name>NAD(+)</name>
        <dbReference type="ChEBI" id="CHEBI:57540"/>
    </ligand>
</feature>
<dbReference type="InterPro" id="IPR015878">
    <property type="entry name" value="Ado_hCys_hydrolase_NAD-bd"/>
</dbReference>
<dbReference type="Pfam" id="PF00670">
    <property type="entry name" value="AdoHcyase_NAD"/>
    <property type="match status" value="1"/>
</dbReference>
<reference evidence="9" key="1">
    <citation type="journal article" date="2018" name="Int. J. Syst. Evol. Microbiol.">
        <title>Jatrophihabitans telluris sp. nov., isolated from sediment soil of lava forest wetlands and the emended description of the genus Jatrophihabitans.</title>
        <authorList>
            <person name="Lee K.C."/>
            <person name="Suh M.K."/>
            <person name="Eom M.K."/>
            <person name="Kim K.K."/>
            <person name="Kim J.S."/>
            <person name="Kim D.S."/>
            <person name="Ko S.H."/>
            <person name="Shin Y.K."/>
            <person name="Lee J.S."/>
        </authorList>
    </citation>
    <scope>NUCLEOTIDE SEQUENCE</scope>
    <source>
        <strain evidence="9">N237</strain>
    </source>
</reference>
<feature type="region of interest" description="Disordered" evidence="7">
    <location>
        <begin position="105"/>
        <end position="128"/>
    </location>
</feature>
<feature type="binding site" evidence="4">
    <location>
        <begin position="347"/>
        <end position="349"/>
    </location>
    <ligand>
        <name>NAD(+)</name>
        <dbReference type="ChEBI" id="CHEBI:57540"/>
    </ligand>
</feature>
<dbReference type="PROSITE" id="PS00738">
    <property type="entry name" value="ADOHCYASE_1"/>
    <property type="match status" value="1"/>
</dbReference>
<dbReference type="EMBL" id="CP097332">
    <property type="protein sequence ID" value="UQX87531.1"/>
    <property type="molecule type" value="Genomic_DNA"/>
</dbReference>
<keyword evidence="10" id="KW-1185">Reference proteome</keyword>
<feature type="domain" description="HTH merR-type" evidence="8">
    <location>
        <begin position="1"/>
        <end position="72"/>
    </location>
</feature>
<dbReference type="SUPFAM" id="SSF51735">
    <property type="entry name" value="NAD(P)-binding Rossmann-fold domains"/>
    <property type="match status" value="1"/>
</dbReference>
<comment type="similarity">
    <text evidence="1 4 6">Belongs to the adenosylhomocysteinase family.</text>
</comment>
<feature type="binding site" evidence="4">
    <location>
        <position position="381"/>
    </location>
    <ligand>
        <name>NAD(+)</name>
        <dbReference type="ChEBI" id="CHEBI:57540"/>
    </ligand>
</feature>
<dbReference type="PANTHER" id="PTHR23420:SF0">
    <property type="entry name" value="ADENOSYLHOMOCYSTEINASE"/>
    <property type="match status" value="1"/>
</dbReference>